<accession>A0A834N6W3</accession>
<proteinExistence type="predicted"/>
<organism evidence="1 2">
    <name type="scientific">Vespula germanica</name>
    <name type="common">German yellow jacket</name>
    <name type="synonym">Paravespula germanica</name>
    <dbReference type="NCBI Taxonomy" id="30212"/>
    <lineage>
        <taxon>Eukaryota</taxon>
        <taxon>Metazoa</taxon>
        <taxon>Ecdysozoa</taxon>
        <taxon>Arthropoda</taxon>
        <taxon>Hexapoda</taxon>
        <taxon>Insecta</taxon>
        <taxon>Pterygota</taxon>
        <taxon>Neoptera</taxon>
        <taxon>Endopterygota</taxon>
        <taxon>Hymenoptera</taxon>
        <taxon>Apocrita</taxon>
        <taxon>Aculeata</taxon>
        <taxon>Vespoidea</taxon>
        <taxon>Vespidae</taxon>
        <taxon>Vespinae</taxon>
        <taxon>Vespula</taxon>
    </lineage>
</organism>
<protein>
    <submittedName>
        <fullName evidence="1">Uncharacterized protein</fullName>
    </submittedName>
</protein>
<dbReference type="AlphaFoldDB" id="A0A834N6W3"/>
<reference evidence="1" key="1">
    <citation type="journal article" date="2020" name="G3 (Bethesda)">
        <title>High-Quality Assemblies for Three Invasive Social Wasps from the &lt;i&gt;Vespula&lt;/i&gt; Genus.</title>
        <authorList>
            <person name="Harrop T.W.R."/>
            <person name="Guhlin J."/>
            <person name="McLaughlin G.M."/>
            <person name="Permina E."/>
            <person name="Stockwell P."/>
            <person name="Gilligan J."/>
            <person name="Le Lec M.F."/>
            <person name="Gruber M.A.M."/>
            <person name="Quinn O."/>
            <person name="Lovegrove M."/>
            <person name="Duncan E.J."/>
            <person name="Remnant E.J."/>
            <person name="Van Eeckhoven J."/>
            <person name="Graham B."/>
            <person name="Knapp R.A."/>
            <person name="Langford K.W."/>
            <person name="Kronenberg Z."/>
            <person name="Press M.O."/>
            <person name="Eacker S.M."/>
            <person name="Wilson-Rankin E.E."/>
            <person name="Purcell J."/>
            <person name="Lester P.J."/>
            <person name="Dearden P.K."/>
        </authorList>
    </citation>
    <scope>NUCLEOTIDE SEQUENCE</scope>
    <source>
        <strain evidence="1">Linc-1</strain>
    </source>
</reference>
<keyword evidence="2" id="KW-1185">Reference proteome</keyword>
<name>A0A834N6W3_VESGE</name>
<evidence type="ECO:0000313" key="1">
    <source>
        <dbReference type="EMBL" id="KAF7397925.1"/>
    </source>
</evidence>
<evidence type="ECO:0000313" key="2">
    <source>
        <dbReference type="Proteomes" id="UP000617340"/>
    </source>
</evidence>
<gene>
    <name evidence="1" type="ORF">HZH68_009147</name>
</gene>
<sequence>MVGIVGVVEFEILGQLELRQRVLCIIRDSSSPLAINEKLGGIVSLGDLVLQHPTTLLKFTPKCRLIEIGYVPSLESKLVFMYHRNVEFVS</sequence>
<dbReference type="EMBL" id="JACSDZ010000008">
    <property type="protein sequence ID" value="KAF7397925.1"/>
    <property type="molecule type" value="Genomic_DNA"/>
</dbReference>
<dbReference type="Proteomes" id="UP000617340">
    <property type="component" value="Unassembled WGS sequence"/>
</dbReference>
<comment type="caution">
    <text evidence="1">The sequence shown here is derived from an EMBL/GenBank/DDBJ whole genome shotgun (WGS) entry which is preliminary data.</text>
</comment>